<proteinExistence type="predicted"/>
<organism evidence="13 14">
    <name type="scientific">Pseudonocardia endophytica</name>
    <dbReference type="NCBI Taxonomy" id="401976"/>
    <lineage>
        <taxon>Bacteria</taxon>
        <taxon>Bacillati</taxon>
        <taxon>Actinomycetota</taxon>
        <taxon>Actinomycetes</taxon>
        <taxon>Pseudonocardiales</taxon>
        <taxon>Pseudonocardiaceae</taxon>
        <taxon>Pseudonocardia</taxon>
    </lineage>
</organism>
<dbReference type="GO" id="GO:0016020">
    <property type="term" value="C:membrane"/>
    <property type="evidence" value="ECO:0007669"/>
    <property type="project" value="InterPro"/>
</dbReference>
<evidence type="ECO:0000256" key="1">
    <source>
        <dbReference type="ARBA" id="ARBA00022475"/>
    </source>
</evidence>
<dbReference type="InterPro" id="IPR001264">
    <property type="entry name" value="Glyco_trans_51"/>
</dbReference>
<evidence type="ECO:0000256" key="6">
    <source>
        <dbReference type="ARBA" id="ARBA00022960"/>
    </source>
</evidence>
<dbReference type="InterPro" id="IPR036950">
    <property type="entry name" value="PBP_transglycosylase"/>
</dbReference>
<dbReference type="Gene3D" id="1.10.3810.10">
    <property type="entry name" value="Biosynthetic peptidoglycan transglycosylase-like"/>
    <property type="match status" value="1"/>
</dbReference>
<dbReference type="SUPFAM" id="SSF53955">
    <property type="entry name" value="Lysozyme-like"/>
    <property type="match status" value="1"/>
</dbReference>
<keyword evidence="14" id="KW-1185">Reference proteome</keyword>
<evidence type="ECO:0000256" key="5">
    <source>
        <dbReference type="ARBA" id="ARBA00022692"/>
    </source>
</evidence>
<dbReference type="GO" id="GO:0009274">
    <property type="term" value="C:peptidoglycan-based cell wall"/>
    <property type="evidence" value="ECO:0007669"/>
    <property type="project" value="InterPro"/>
</dbReference>
<evidence type="ECO:0000256" key="8">
    <source>
        <dbReference type="ARBA" id="ARBA00022989"/>
    </source>
</evidence>
<gene>
    <name evidence="13" type="ORF">EV378_3745</name>
</gene>
<keyword evidence="5" id="KW-0812">Transmembrane</keyword>
<evidence type="ECO:0000256" key="9">
    <source>
        <dbReference type="ARBA" id="ARBA00023136"/>
    </source>
</evidence>
<dbReference type="Pfam" id="PF00912">
    <property type="entry name" value="Transgly"/>
    <property type="match status" value="1"/>
</dbReference>
<keyword evidence="3" id="KW-0328">Glycosyltransferase</keyword>
<keyword evidence="10" id="KW-0961">Cell wall biogenesis/degradation</keyword>
<reference evidence="13 14" key="1">
    <citation type="submission" date="2019-03" db="EMBL/GenBank/DDBJ databases">
        <title>Sequencing the genomes of 1000 actinobacteria strains.</title>
        <authorList>
            <person name="Klenk H.-P."/>
        </authorList>
    </citation>
    <scope>NUCLEOTIDE SEQUENCE [LARGE SCALE GENOMIC DNA]</scope>
    <source>
        <strain evidence="13 14">DSM 44969</strain>
    </source>
</reference>
<name>A0A4R1HYG6_PSEEN</name>
<dbReference type="InterPro" id="IPR023346">
    <property type="entry name" value="Lysozyme-like_dom_sf"/>
</dbReference>
<evidence type="ECO:0000256" key="11">
    <source>
        <dbReference type="SAM" id="MobiDB-lite"/>
    </source>
</evidence>
<protein>
    <submittedName>
        <fullName evidence="13">Monofunctional biosynthetic peptidoglycan transglycosylase</fullName>
    </submittedName>
</protein>
<evidence type="ECO:0000256" key="7">
    <source>
        <dbReference type="ARBA" id="ARBA00022984"/>
    </source>
</evidence>
<dbReference type="PANTHER" id="PTHR30400">
    <property type="entry name" value="MONOFUNCTIONAL BIOSYNTHETIC PEPTIDOGLYCAN TRANSGLYCOSYLASE"/>
    <property type="match status" value="1"/>
</dbReference>
<dbReference type="Proteomes" id="UP000295560">
    <property type="component" value="Unassembled WGS sequence"/>
</dbReference>
<dbReference type="OrthoDB" id="9766909at2"/>
<keyword evidence="9" id="KW-0472">Membrane</keyword>
<keyword evidence="8" id="KW-1133">Transmembrane helix</keyword>
<dbReference type="PANTHER" id="PTHR30400:SF0">
    <property type="entry name" value="BIOSYNTHETIC PEPTIDOGLYCAN TRANSGLYCOSYLASE"/>
    <property type="match status" value="1"/>
</dbReference>
<accession>A0A4R1HYG6</accession>
<dbReference type="InterPro" id="IPR011812">
    <property type="entry name" value="Pep_trsgly"/>
</dbReference>
<evidence type="ECO:0000256" key="3">
    <source>
        <dbReference type="ARBA" id="ARBA00022676"/>
    </source>
</evidence>
<sequence length="262" mass="28562">MWTLLIGLLFDGAAEAYFLSLGAFDPPFTTYMLAGGSFINDHVDLEYVNLYMVNATLAHEDAELPDRFTGLDWSGFAARGIAFAGGHKDPAGSPIPEQLSKNLLLWSSQDPLRKGLDAILAEQLVHAVSKQRVLELYLNVAQFGPHLYGVCDASWYYFDHAPDRLTKDESAQLMGVLPGPIHTHRAPGGGIDMNPNDPDGWYELKKIRGARDAVAYEIAQNGGDLELARRLGLTEPASQQPDGSGSCRTMPSDVADMIKNGE</sequence>
<keyword evidence="2" id="KW-0997">Cell inner membrane</keyword>
<keyword evidence="4" id="KW-0808">Transferase</keyword>
<keyword evidence="7" id="KW-0573">Peptidoglycan synthesis</keyword>
<evidence type="ECO:0000313" key="13">
    <source>
        <dbReference type="EMBL" id="TCK27864.1"/>
    </source>
</evidence>
<feature type="domain" description="Glycosyl transferase family 51" evidence="12">
    <location>
        <begin position="41"/>
        <end position="183"/>
    </location>
</feature>
<evidence type="ECO:0000313" key="14">
    <source>
        <dbReference type="Proteomes" id="UP000295560"/>
    </source>
</evidence>
<dbReference type="GO" id="GO:0008360">
    <property type="term" value="P:regulation of cell shape"/>
    <property type="evidence" value="ECO:0007669"/>
    <property type="project" value="UniProtKB-KW"/>
</dbReference>
<evidence type="ECO:0000256" key="2">
    <source>
        <dbReference type="ARBA" id="ARBA00022519"/>
    </source>
</evidence>
<keyword evidence="1" id="KW-1003">Cell membrane</keyword>
<comment type="caution">
    <text evidence="13">The sequence shown here is derived from an EMBL/GenBank/DDBJ whole genome shotgun (WGS) entry which is preliminary data.</text>
</comment>
<evidence type="ECO:0000256" key="10">
    <source>
        <dbReference type="ARBA" id="ARBA00023316"/>
    </source>
</evidence>
<dbReference type="AlphaFoldDB" id="A0A4R1HYG6"/>
<dbReference type="GO" id="GO:0016763">
    <property type="term" value="F:pentosyltransferase activity"/>
    <property type="evidence" value="ECO:0007669"/>
    <property type="project" value="InterPro"/>
</dbReference>
<dbReference type="RefSeq" id="WP_132427110.1">
    <property type="nucleotide sequence ID" value="NZ_SMFZ01000001.1"/>
</dbReference>
<feature type="compositionally biased region" description="Polar residues" evidence="11">
    <location>
        <begin position="236"/>
        <end position="249"/>
    </location>
</feature>
<feature type="region of interest" description="Disordered" evidence="11">
    <location>
        <begin position="235"/>
        <end position="262"/>
    </location>
</feature>
<evidence type="ECO:0000256" key="4">
    <source>
        <dbReference type="ARBA" id="ARBA00022679"/>
    </source>
</evidence>
<dbReference type="GO" id="GO:0071555">
    <property type="term" value="P:cell wall organization"/>
    <property type="evidence" value="ECO:0007669"/>
    <property type="project" value="UniProtKB-KW"/>
</dbReference>
<keyword evidence="6" id="KW-0133">Cell shape</keyword>
<dbReference type="GO" id="GO:0009252">
    <property type="term" value="P:peptidoglycan biosynthetic process"/>
    <property type="evidence" value="ECO:0007669"/>
    <property type="project" value="UniProtKB-KW"/>
</dbReference>
<evidence type="ECO:0000259" key="12">
    <source>
        <dbReference type="Pfam" id="PF00912"/>
    </source>
</evidence>
<dbReference type="EMBL" id="SMFZ01000001">
    <property type="protein sequence ID" value="TCK27864.1"/>
    <property type="molecule type" value="Genomic_DNA"/>
</dbReference>